<proteinExistence type="predicted"/>
<evidence type="ECO:0000313" key="2">
    <source>
        <dbReference type="EMBL" id="RCW38534.1"/>
    </source>
</evidence>
<dbReference type="GO" id="GO:0005886">
    <property type="term" value="C:plasma membrane"/>
    <property type="evidence" value="ECO:0007669"/>
    <property type="project" value="TreeGrafter"/>
</dbReference>
<dbReference type="PANTHER" id="PTHR30336:SF20">
    <property type="entry name" value="DUF218 DOMAIN-CONTAINING PROTEIN"/>
    <property type="match status" value="1"/>
</dbReference>
<evidence type="ECO:0000259" key="1">
    <source>
        <dbReference type="Pfam" id="PF02698"/>
    </source>
</evidence>
<organism evidence="2 3">
    <name type="scientific">Halopolyspora algeriensis</name>
    <dbReference type="NCBI Taxonomy" id="1500506"/>
    <lineage>
        <taxon>Bacteria</taxon>
        <taxon>Bacillati</taxon>
        <taxon>Actinomycetota</taxon>
        <taxon>Actinomycetes</taxon>
        <taxon>Actinomycetes incertae sedis</taxon>
        <taxon>Halopolyspora</taxon>
    </lineage>
</organism>
<dbReference type="AlphaFoldDB" id="A0A368VFT8"/>
<dbReference type="Pfam" id="PF02698">
    <property type="entry name" value="DUF218"/>
    <property type="match status" value="1"/>
</dbReference>
<evidence type="ECO:0000313" key="3">
    <source>
        <dbReference type="Proteomes" id="UP000253495"/>
    </source>
</evidence>
<dbReference type="EMBL" id="QPJC01000021">
    <property type="protein sequence ID" value="RCW38534.1"/>
    <property type="molecule type" value="Genomic_DNA"/>
</dbReference>
<dbReference type="RefSeq" id="WP_246195879.1">
    <property type="nucleotide sequence ID" value="NZ_QPJC01000021.1"/>
</dbReference>
<reference evidence="2 3" key="1">
    <citation type="submission" date="2018-07" db="EMBL/GenBank/DDBJ databases">
        <title>Genomic Encyclopedia of Type Strains, Phase III (KMG-III): the genomes of soil and plant-associated and newly described type strains.</title>
        <authorList>
            <person name="Whitman W."/>
        </authorList>
    </citation>
    <scope>NUCLEOTIDE SEQUENCE [LARGE SCALE GENOMIC DNA]</scope>
    <source>
        <strain evidence="2 3">CECT 8575</strain>
    </source>
</reference>
<dbReference type="Proteomes" id="UP000253495">
    <property type="component" value="Unassembled WGS sequence"/>
</dbReference>
<keyword evidence="3" id="KW-1185">Reference proteome</keyword>
<protein>
    <submittedName>
        <fullName evidence="2">Uncharacterized SAM-binding protein YcdF (DUF218 family)</fullName>
    </submittedName>
</protein>
<dbReference type="InterPro" id="IPR003848">
    <property type="entry name" value="DUF218"/>
</dbReference>
<dbReference type="PANTHER" id="PTHR30336">
    <property type="entry name" value="INNER MEMBRANE PROTEIN, PROBABLE PERMEASE"/>
    <property type="match status" value="1"/>
</dbReference>
<dbReference type="CDD" id="cd06259">
    <property type="entry name" value="YdcF-like"/>
    <property type="match status" value="1"/>
</dbReference>
<sequence>MATEFLPDELRGDVQTLWDYHRLDDELRPVDVAVGLGGHDSGVAIHTADLYAQGLFPLIVFTGANAPATVDRFPRGEAVHYREIAMERGVPDAAILIETEARNTGDNIALTRKLLEDRGIDVGSALLASRPYQQRRAFATAKKLWPGIDILCSSQRMTLDDYLAGSGDVDHVVNMLVGDTQRITAYAQAGFAIEQHVPDVVQTAYARLVEAGYTSRLVAEQR</sequence>
<gene>
    <name evidence="2" type="ORF">DFQ14_12137</name>
</gene>
<comment type="caution">
    <text evidence="2">The sequence shown here is derived from an EMBL/GenBank/DDBJ whole genome shotgun (WGS) entry which is preliminary data.</text>
</comment>
<name>A0A368VFT8_9ACTN</name>
<feature type="domain" description="DUF218" evidence="1">
    <location>
        <begin position="31"/>
        <end position="147"/>
    </location>
</feature>
<dbReference type="Gene3D" id="3.40.50.620">
    <property type="entry name" value="HUPs"/>
    <property type="match status" value="1"/>
</dbReference>
<dbReference type="InterPro" id="IPR051599">
    <property type="entry name" value="Cell_Envelope_Assoc"/>
</dbReference>
<dbReference type="InterPro" id="IPR014729">
    <property type="entry name" value="Rossmann-like_a/b/a_fold"/>
</dbReference>
<accession>A0A368VFT8</accession>